<feature type="domain" description="HTH lysR-type" evidence="5">
    <location>
        <begin position="11"/>
        <end position="63"/>
    </location>
</feature>
<protein>
    <submittedName>
        <fullName evidence="6">LysR family carnitine catabolism transcriptional activator</fullName>
    </submittedName>
</protein>
<sequence>MKRIDLSPFELQIFLKVQESGSFRAAADTFGLSQPAISRAISRIEERVGTRLLDRDSRNVQLTPQGRVFVPLATRLINDLETSLDELGAFLGAERGKIAVAALPSVAVSILPAALALFRKTNPGIVVRVVDTLLEEVTSIVGRGEVDFGIAVAPTSDNEMIAFNELLREPLVGVFSRNSAAGPPVHSNWATLAEYPFIAMSSTTSVRRLTDAAFLQADQIVSPAYEVSHLATAGALVAAGLGVTALPQLALSTMDQSALATCTLDQPVASRSIGFLTRAGRTLSPGAVAFMQVIRTSAIAS</sequence>
<accession>A0A839EDH2</accession>
<evidence type="ECO:0000259" key="5">
    <source>
        <dbReference type="PROSITE" id="PS50931"/>
    </source>
</evidence>
<dbReference type="PANTHER" id="PTHR30419">
    <property type="entry name" value="HTH-TYPE TRANSCRIPTIONAL REGULATOR YBHD"/>
    <property type="match status" value="1"/>
</dbReference>
<dbReference type="PANTHER" id="PTHR30419:SF8">
    <property type="entry name" value="NITROGEN ASSIMILATION TRANSCRIPTIONAL ACTIVATOR-RELATED"/>
    <property type="match status" value="1"/>
</dbReference>
<evidence type="ECO:0000313" key="6">
    <source>
        <dbReference type="EMBL" id="MBA8876478.1"/>
    </source>
</evidence>
<dbReference type="InterPro" id="IPR050950">
    <property type="entry name" value="HTH-type_LysR_regulators"/>
</dbReference>
<keyword evidence="3" id="KW-0238">DNA-binding</keyword>
<evidence type="ECO:0000256" key="1">
    <source>
        <dbReference type="ARBA" id="ARBA00009437"/>
    </source>
</evidence>
<comment type="caution">
    <text evidence="6">The sequence shown here is derived from an EMBL/GenBank/DDBJ whole genome shotgun (WGS) entry which is preliminary data.</text>
</comment>
<dbReference type="PRINTS" id="PR00039">
    <property type="entry name" value="HTHLYSR"/>
</dbReference>
<gene>
    <name evidence="6" type="ORF">FHW16_000160</name>
</gene>
<dbReference type="FunFam" id="1.10.10.10:FF:000001">
    <property type="entry name" value="LysR family transcriptional regulator"/>
    <property type="match status" value="1"/>
</dbReference>
<dbReference type="EMBL" id="JACGXN010000001">
    <property type="protein sequence ID" value="MBA8876478.1"/>
    <property type="molecule type" value="Genomic_DNA"/>
</dbReference>
<dbReference type="Gene3D" id="1.10.10.10">
    <property type="entry name" value="Winged helix-like DNA-binding domain superfamily/Winged helix DNA-binding domain"/>
    <property type="match status" value="1"/>
</dbReference>
<evidence type="ECO:0000313" key="7">
    <source>
        <dbReference type="Proteomes" id="UP000549052"/>
    </source>
</evidence>
<dbReference type="InterPro" id="IPR000847">
    <property type="entry name" value="LysR_HTH_N"/>
</dbReference>
<organism evidence="6 7">
    <name type="scientific">Phyllobacterium myrsinacearum</name>
    <dbReference type="NCBI Taxonomy" id="28101"/>
    <lineage>
        <taxon>Bacteria</taxon>
        <taxon>Pseudomonadati</taxon>
        <taxon>Pseudomonadota</taxon>
        <taxon>Alphaproteobacteria</taxon>
        <taxon>Hyphomicrobiales</taxon>
        <taxon>Phyllobacteriaceae</taxon>
        <taxon>Phyllobacterium</taxon>
    </lineage>
</organism>
<name>A0A839EDH2_9HYPH</name>
<dbReference type="SUPFAM" id="SSF53850">
    <property type="entry name" value="Periplasmic binding protein-like II"/>
    <property type="match status" value="1"/>
</dbReference>
<keyword evidence="4" id="KW-0804">Transcription</keyword>
<dbReference type="GO" id="GO:0003700">
    <property type="term" value="F:DNA-binding transcription factor activity"/>
    <property type="evidence" value="ECO:0007669"/>
    <property type="project" value="InterPro"/>
</dbReference>
<dbReference type="PROSITE" id="PS50931">
    <property type="entry name" value="HTH_LYSR"/>
    <property type="match status" value="1"/>
</dbReference>
<dbReference type="GO" id="GO:0005829">
    <property type="term" value="C:cytosol"/>
    <property type="evidence" value="ECO:0007669"/>
    <property type="project" value="TreeGrafter"/>
</dbReference>
<comment type="similarity">
    <text evidence="1">Belongs to the LysR transcriptional regulatory family.</text>
</comment>
<proteinExistence type="inferred from homology"/>
<reference evidence="6 7" key="1">
    <citation type="submission" date="2020-07" db="EMBL/GenBank/DDBJ databases">
        <title>Genomic Encyclopedia of Type Strains, Phase IV (KMG-V): Genome sequencing to study the core and pangenomes of soil and plant-associated prokaryotes.</title>
        <authorList>
            <person name="Whitman W."/>
        </authorList>
    </citation>
    <scope>NUCLEOTIDE SEQUENCE [LARGE SCALE GENOMIC DNA]</scope>
    <source>
        <strain evidence="6 7">AN3</strain>
    </source>
</reference>
<dbReference type="Pfam" id="PF03466">
    <property type="entry name" value="LysR_substrate"/>
    <property type="match status" value="1"/>
</dbReference>
<evidence type="ECO:0000256" key="3">
    <source>
        <dbReference type="ARBA" id="ARBA00023125"/>
    </source>
</evidence>
<dbReference type="SUPFAM" id="SSF46785">
    <property type="entry name" value="Winged helix' DNA-binding domain"/>
    <property type="match status" value="1"/>
</dbReference>
<evidence type="ECO:0000256" key="4">
    <source>
        <dbReference type="ARBA" id="ARBA00023163"/>
    </source>
</evidence>
<dbReference type="Gene3D" id="3.40.190.10">
    <property type="entry name" value="Periplasmic binding protein-like II"/>
    <property type="match status" value="2"/>
</dbReference>
<dbReference type="GO" id="GO:0003677">
    <property type="term" value="F:DNA binding"/>
    <property type="evidence" value="ECO:0007669"/>
    <property type="project" value="UniProtKB-KW"/>
</dbReference>
<dbReference type="Pfam" id="PF00126">
    <property type="entry name" value="HTH_1"/>
    <property type="match status" value="1"/>
</dbReference>
<evidence type="ECO:0000256" key="2">
    <source>
        <dbReference type="ARBA" id="ARBA00023015"/>
    </source>
</evidence>
<keyword evidence="7" id="KW-1185">Reference proteome</keyword>
<dbReference type="InterPro" id="IPR036390">
    <property type="entry name" value="WH_DNA-bd_sf"/>
</dbReference>
<dbReference type="InterPro" id="IPR005119">
    <property type="entry name" value="LysR_subst-bd"/>
</dbReference>
<dbReference type="AlphaFoldDB" id="A0A839EDH2"/>
<dbReference type="InterPro" id="IPR036388">
    <property type="entry name" value="WH-like_DNA-bd_sf"/>
</dbReference>
<keyword evidence="2" id="KW-0805">Transcription regulation</keyword>
<dbReference type="CDD" id="cd08440">
    <property type="entry name" value="PBP2_LTTR_like_4"/>
    <property type="match status" value="1"/>
</dbReference>
<dbReference type="Proteomes" id="UP000549052">
    <property type="component" value="Unassembled WGS sequence"/>
</dbReference>
<dbReference type="RefSeq" id="WP_182547278.1">
    <property type="nucleotide sequence ID" value="NZ_JACGXN010000001.1"/>
</dbReference>